<dbReference type="InterPro" id="IPR009014">
    <property type="entry name" value="Transketo_C/PFOR_II"/>
</dbReference>
<dbReference type="PANTHER" id="PTHR43522">
    <property type="entry name" value="TRANSKETOLASE"/>
    <property type="match status" value="1"/>
</dbReference>
<feature type="active site" description="Proton donor" evidence="13">
    <location>
        <position position="466"/>
    </location>
</feature>
<dbReference type="GO" id="GO:0004802">
    <property type="term" value="F:transketolase activity"/>
    <property type="evidence" value="ECO:0007669"/>
    <property type="project" value="UniProtKB-UniRule"/>
</dbReference>
<feature type="binding site" evidence="14">
    <location>
        <position position="515"/>
    </location>
    <ligand>
        <name>substrate</name>
    </ligand>
</feature>
<dbReference type="GO" id="GO:0046872">
    <property type="term" value="F:metal ion binding"/>
    <property type="evidence" value="ECO:0007669"/>
    <property type="project" value="UniProtKB-KW"/>
</dbReference>
<evidence type="ECO:0000256" key="9">
    <source>
        <dbReference type="ARBA" id="ARBA00022842"/>
    </source>
</evidence>
<feature type="domain" description="Transketolase-like pyrimidine-binding" evidence="19">
    <location>
        <begin position="407"/>
        <end position="579"/>
    </location>
</feature>
<dbReference type="PANTHER" id="PTHR43522:SF2">
    <property type="entry name" value="TRANSKETOLASE 1-RELATED"/>
    <property type="match status" value="1"/>
</dbReference>
<evidence type="ECO:0000256" key="13">
    <source>
        <dbReference type="PIRSR" id="PIRSR605478-1"/>
    </source>
</evidence>
<keyword evidence="6" id="KW-0113">Calvin cycle</keyword>
<evidence type="ECO:0000313" key="21">
    <source>
        <dbReference type="Proteomes" id="UP000240653"/>
    </source>
</evidence>
<dbReference type="CDD" id="cd02012">
    <property type="entry name" value="TPP_TK"/>
    <property type="match status" value="1"/>
</dbReference>
<proteinExistence type="inferred from homology"/>
<evidence type="ECO:0000256" key="7">
    <source>
        <dbReference type="ARBA" id="ARBA00022679"/>
    </source>
</evidence>
<evidence type="ECO:0000256" key="6">
    <source>
        <dbReference type="ARBA" id="ARBA00022567"/>
    </source>
</evidence>
<dbReference type="AlphaFoldDB" id="A0A2P7SCY3"/>
<evidence type="ECO:0000256" key="12">
    <source>
        <dbReference type="NCBIfam" id="TIGR00232"/>
    </source>
</evidence>
<comment type="caution">
    <text evidence="20">The sequence shown here is derived from an EMBL/GenBank/DDBJ whole genome shotgun (WGS) entry which is preliminary data.</text>
</comment>
<dbReference type="GO" id="GO:0009052">
    <property type="term" value="P:pentose-phosphate shunt, non-oxidative branch"/>
    <property type="evidence" value="ECO:0007669"/>
    <property type="project" value="UniProtKB-ARBA"/>
</dbReference>
<comment type="cofactor">
    <cofactor evidence="15">
        <name>thiamine diphosphate</name>
        <dbReference type="ChEBI" id="CHEBI:58937"/>
    </cofactor>
    <text evidence="15">Binds 1 thiamine pyrophosphate per subunit. During the reaction, the substrate forms a covalent intermediate with the cofactor.</text>
</comment>
<evidence type="ECO:0000256" key="4">
    <source>
        <dbReference type="ARBA" id="ARBA00011738"/>
    </source>
</evidence>
<feature type="site" description="Important for catalytic activity" evidence="17">
    <location>
        <position position="314"/>
    </location>
</feature>
<evidence type="ECO:0000256" key="5">
    <source>
        <dbReference type="ARBA" id="ARBA00013152"/>
    </source>
</evidence>
<evidence type="ECO:0000256" key="3">
    <source>
        <dbReference type="ARBA" id="ARBA00007131"/>
    </source>
</evidence>
<dbReference type="GO" id="GO:0019253">
    <property type="term" value="P:reductive pentose-phosphate cycle"/>
    <property type="evidence" value="ECO:0007669"/>
    <property type="project" value="UniProtKB-KW"/>
</dbReference>
<comment type="cofactor">
    <cofactor evidence="16">
        <name>Mg(2+)</name>
        <dbReference type="ChEBI" id="CHEBI:18420"/>
    </cofactor>
    <text evidence="16">Binds 1 Mg(2+) ion per subunit. Can also utilize other divalent metal cations, such as Ca(2+), Mn(2+) and Co(2+).</text>
</comment>
<feature type="binding site" evidence="14">
    <location>
        <position position="527"/>
    </location>
    <ligand>
        <name>substrate</name>
    </ligand>
</feature>
<organism evidence="20 21">
    <name type="scientific">Pseudaminobacter soli</name>
    <name type="common">ex Li et al. 2025</name>
    <dbReference type="NCBI Taxonomy" id="1295366"/>
    <lineage>
        <taxon>Bacteria</taxon>
        <taxon>Pseudomonadati</taxon>
        <taxon>Pseudomonadota</taxon>
        <taxon>Alphaproteobacteria</taxon>
        <taxon>Hyphomicrobiales</taxon>
        <taxon>Phyllobacteriaceae</taxon>
        <taxon>Pseudaminobacter</taxon>
    </lineage>
</organism>
<feature type="binding site" evidence="16">
    <location>
        <position position="238"/>
    </location>
    <ligand>
        <name>Mg(2+)</name>
        <dbReference type="ChEBI" id="CHEBI:18420"/>
    </ligand>
</feature>
<dbReference type="CDD" id="cd07033">
    <property type="entry name" value="TPP_PYR_DXS_TK_like"/>
    <property type="match status" value="1"/>
</dbReference>
<sequence length="726" mass="79648">MSPVHTHPVIGQAPKARARSRRGTAASLAPEPKAEERVGAGLIEELSINTIRTLSIDAVQQADSGHPGTPMALAPLVYTLWQDFLRFDPEDAIWPNRDRFVLSIGHASMLLYSMLYLTGVKAVNAEYERPGEPAVTLEDIKRFREIGSKCPGHPEYRLTTGVETTTGPLGQGCATSVGMAIAGDWLAKRFNRPRFTMFNYSVYTLCGDGDMMEGVASEAASLAGHLMLGNLCWIYDSNRVTIEGHTDITFSEDVATRFLAYGWNVLRVGDANDTERIAQAIERFRRTNDVPTLIIVESHIGYGSPHKHDTSAAHGEPLGEEEVRLAKRSYGWPEDAKFLVPDGVREHFHAGIGRRGAKLRKAWASMLESYRAKYPELAKELEQMQRRELPDGWDADLPSFPADAKGLATRDSSAKVLNAIAPRYPWLVGGSADLAPSTKTRLTFEQAGDFEADTYGGRNFHFGIREHAMGAILNGLALCKLRPYGSTFLTFSDYMKPPMRLSALMQLPVTFIFSHDSIGLGQDGPTHQPVEQLIALRSIPGLVTLRPADANEVVEAWRVIIGHARQPACLVLSRQALPTLDRKHYASAKGVARGAYVMADAEHGKPEVILIGTGSEVAICAEAYEVLLRDGVAARLVSMPSWELFEQQSEAYRDSVLPPEVTARVSVEAGSVIGWDRYVGDGGAKIGMHTFGSSAPLKDLLHKYGFTLQDVVDAAMKQIERARQKA</sequence>
<keyword evidence="21" id="KW-1185">Reference proteome</keyword>
<keyword evidence="8 16" id="KW-0479">Metal-binding</keyword>
<dbReference type="FunFam" id="3.40.50.920:FF:000003">
    <property type="entry name" value="Transketolase"/>
    <property type="match status" value="1"/>
</dbReference>
<evidence type="ECO:0000259" key="19">
    <source>
        <dbReference type="SMART" id="SM00861"/>
    </source>
</evidence>
<feature type="binding site" evidence="15">
    <location>
        <position position="238"/>
    </location>
    <ligand>
        <name>thiamine diphosphate</name>
        <dbReference type="ChEBI" id="CHEBI:58937"/>
    </ligand>
</feature>
<feature type="binding site" evidence="14">
    <location>
        <position position="66"/>
    </location>
    <ligand>
        <name>substrate</name>
    </ligand>
</feature>
<feature type="binding site" evidence="14">
    <location>
        <position position="574"/>
    </location>
    <ligand>
        <name>substrate</name>
    </ligand>
</feature>
<evidence type="ECO:0000313" key="20">
    <source>
        <dbReference type="EMBL" id="PSJ60372.1"/>
    </source>
</evidence>
<evidence type="ECO:0000256" key="18">
    <source>
        <dbReference type="SAM" id="MobiDB-lite"/>
    </source>
</evidence>
<dbReference type="Proteomes" id="UP000240653">
    <property type="component" value="Unassembled WGS sequence"/>
</dbReference>
<dbReference type="SMART" id="SM00861">
    <property type="entry name" value="Transket_pyr"/>
    <property type="match status" value="1"/>
</dbReference>
<feature type="site" description="Important for catalytic activity" evidence="17">
    <location>
        <position position="66"/>
    </location>
</feature>
<feature type="binding site" evidence="15">
    <location>
        <position position="106"/>
    </location>
    <ligand>
        <name>thiamine diphosphate</name>
        <dbReference type="ChEBI" id="CHEBI:58937"/>
    </ligand>
</feature>
<name>A0A2P7SCY3_9HYPH</name>
<evidence type="ECO:0000256" key="11">
    <source>
        <dbReference type="ARBA" id="ARBA00049473"/>
    </source>
</evidence>
<gene>
    <name evidence="20" type="primary">tkt</name>
    <name evidence="20" type="ORF">C7I85_14600</name>
</gene>
<dbReference type="Gene3D" id="3.40.50.970">
    <property type="match status" value="2"/>
</dbReference>
<dbReference type="InterPro" id="IPR055152">
    <property type="entry name" value="Transketolase-like_C_2"/>
</dbReference>
<feature type="binding site" evidence="16">
    <location>
        <position position="240"/>
    </location>
    <ligand>
        <name>Mg(2+)</name>
        <dbReference type="ChEBI" id="CHEBI:18420"/>
    </ligand>
</feature>
<dbReference type="InterPro" id="IPR033247">
    <property type="entry name" value="Transketolase_fam"/>
</dbReference>
<dbReference type="Pfam" id="PF00456">
    <property type="entry name" value="Transketolase_N"/>
    <property type="match status" value="1"/>
</dbReference>
<dbReference type="EC" id="2.2.1.1" evidence="5 12"/>
<evidence type="ECO:0000256" key="8">
    <source>
        <dbReference type="ARBA" id="ARBA00022723"/>
    </source>
</evidence>
<dbReference type="InterPro" id="IPR005475">
    <property type="entry name" value="Transketolase-like_Pyr-bd"/>
</dbReference>
<dbReference type="OrthoDB" id="8732661at2"/>
<feature type="binding site" evidence="16">
    <location>
        <position position="208"/>
    </location>
    <ligand>
        <name>Mg(2+)</name>
        <dbReference type="ChEBI" id="CHEBI:18420"/>
    </ligand>
</feature>
<dbReference type="Pfam" id="PF22613">
    <property type="entry name" value="Transketolase_C_1"/>
    <property type="match status" value="1"/>
</dbReference>
<dbReference type="NCBIfam" id="TIGR00232">
    <property type="entry name" value="tktlase_bact"/>
    <property type="match status" value="1"/>
</dbReference>
<keyword evidence="10 15" id="KW-0786">Thiamine pyrophosphate</keyword>
<dbReference type="RefSeq" id="WP_106724705.1">
    <property type="nucleotide sequence ID" value="NZ_PXYL01000006.1"/>
</dbReference>
<keyword evidence="7" id="KW-0808">Transferase</keyword>
<feature type="binding site" evidence="15">
    <location>
        <position position="491"/>
    </location>
    <ligand>
        <name>thiamine diphosphate</name>
        <dbReference type="ChEBI" id="CHEBI:58937"/>
    </ligand>
</feature>
<dbReference type="Pfam" id="PF02779">
    <property type="entry name" value="Transket_pyr"/>
    <property type="match status" value="1"/>
</dbReference>
<feature type="binding site" evidence="14">
    <location>
        <position position="410"/>
    </location>
    <ligand>
        <name>substrate</name>
    </ligand>
</feature>
<dbReference type="GO" id="GO:0005829">
    <property type="term" value="C:cytosol"/>
    <property type="evidence" value="ECO:0007669"/>
    <property type="project" value="TreeGrafter"/>
</dbReference>
<feature type="binding site" evidence="15">
    <location>
        <position position="314"/>
    </location>
    <ligand>
        <name>thiamine diphosphate</name>
        <dbReference type="ChEBI" id="CHEBI:58937"/>
    </ligand>
</feature>
<dbReference type="FunFam" id="3.40.50.970:FF:000003">
    <property type="entry name" value="Transketolase"/>
    <property type="match status" value="1"/>
</dbReference>
<feature type="region of interest" description="Disordered" evidence="18">
    <location>
        <begin position="1"/>
        <end position="33"/>
    </location>
</feature>
<evidence type="ECO:0000256" key="17">
    <source>
        <dbReference type="PIRSR" id="PIRSR605478-5"/>
    </source>
</evidence>
<dbReference type="InterPro" id="IPR005474">
    <property type="entry name" value="Transketolase_N"/>
</dbReference>
<feature type="binding site" evidence="14">
    <location>
        <position position="437"/>
    </location>
    <ligand>
        <name>substrate</name>
    </ligand>
</feature>
<comment type="cofactor">
    <cofactor evidence="1">
        <name>Ca(2+)</name>
        <dbReference type="ChEBI" id="CHEBI:29108"/>
    </cofactor>
</comment>
<feature type="binding site" evidence="15">
    <location>
        <begin position="167"/>
        <end position="169"/>
    </location>
    <ligand>
        <name>thiamine diphosphate</name>
        <dbReference type="ChEBI" id="CHEBI:58937"/>
    </ligand>
</feature>
<feature type="binding site" evidence="14">
    <location>
        <position position="314"/>
    </location>
    <ligand>
        <name>substrate</name>
    </ligand>
</feature>
<dbReference type="InterPro" id="IPR029061">
    <property type="entry name" value="THDP-binding"/>
</dbReference>
<dbReference type="InterPro" id="IPR005478">
    <property type="entry name" value="Transketolase_bac-like"/>
</dbReference>
<comment type="subunit">
    <text evidence="4">Homodimer.</text>
</comment>
<evidence type="ECO:0000256" key="10">
    <source>
        <dbReference type="ARBA" id="ARBA00023052"/>
    </source>
</evidence>
<evidence type="ECO:0000256" key="15">
    <source>
        <dbReference type="PIRSR" id="PIRSR605478-3"/>
    </source>
</evidence>
<dbReference type="SUPFAM" id="SSF52518">
    <property type="entry name" value="Thiamin diphosphate-binding fold (THDP-binding)"/>
    <property type="match status" value="2"/>
</dbReference>
<evidence type="ECO:0000256" key="2">
    <source>
        <dbReference type="ARBA" id="ARBA00001941"/>
    </source>
</evidence>
<dbReference type="Gene3D" id="3.40.50.920">
    <property type="match status" value="1"/>
</dbReference>
<comment type="catalytic activity">
    <reaction evidence="11">
        <text>D-sedoheptulose 7-phosphate + D-glyceraldehyde 3-phosphate = aldehydo-D-ribose 5-phosphate + D-xylulose 5-phosphate</text>
        <dbReference type="Rhea" id="RHEA:10508"/>
        <dbReference type="ChEBI" id="CHEBI:57483"/>
        <dbReference type="ChEBI" id="CHEBI:57737"/>
        <dbReference type="ChEBI" id="CHEBI:58273"/>
        <dbReference type="ChEBI" id="CHEBI:59776"/>
        <dbReference type="EC" id="2.2.1.1"/>
    </reaction>
</comment>
<comment type="cofactor">
    <cofactor evidence="2">
        <name>Co(2+)</name>
        <dbReference type="ChEBI" id="CHEBI:48828"/>
    </cofactor>
</comment>
<evidence type="ECO:0000256" key="14">
    <source>
        <dbReference type="PIRSR" id="PIRSR605478-2"/>
    </source>
</evidence>
<dbReference type="FunFam" id="3.40.50.970:FF:000004">
    <property type="entry name" value="Transketolase"/>
    <property type="match status" value="1"/>
</dbReference>
<evidence type="ECO:0000256" key="16">
    <source>
        <dbReference type="PIRSR" id="PIRSR605478-4"/>
    </source>
</evidence>
<comment type="similarity">
    <text evidence="3">Belongs to the transketolase family.</text>
</comment>
<protein>
    <recommendedName>
        <fullName evidence="5 12">Transketolase</fullName>
        <ecNumber evidence="5 12">2.2.1.1</ecNumber>
    </recommendedName>
</protein>
<feature type="binding site" evidence="14">
    <location>
        <position position="523"/>
    </location>
    <ligand>
        <name>substrate</name>
    </ligand>
</feature>
<accession>A0A2P7SCY3</accession>
<feature type="binding site" evidence="15">
    <location>
        <position position="209"/>
    </location>
    <ligand>
        <name>thiamine diphosphate</name>
        <dbReference type="ChEBI" id="CHEBI:58937"/>
    </ligand>
</feature>
<dbReference type="EMBL" id="PXYL01000006">
    <property type="protein sequence ID" value="PSJ60372.1"/>
    <property type="molecule type" value="Genomic_DNA"/>
</dbReference>
<evidence type="ECO:0000256" key="1">
    <source>
        <dbReference type="ARBA" id="ARBA00001913"/>
    </source>
</evidence>
<keyword evidence="9 16" id="KW-0460">Magnesium</keyword>
<dbReference type="SUPFAM" id="SSF52922">
    <property type="entry name" value="TK C-terminal domain-like"/>
    <property type="match status" value="1"/>
</dbReference>
<reference evidence="20 21" key="1">
    <citation type="submission" date="2018-03" db="EMBL/GenBank/DDBJ databases">
        <title>The draft genome of Mesorhizobium soli JCM 19897.</title>
        <authorList>
            <person name="Li L."/>
            <person name="Liu L."/>
            <person name="Liang L."/>
            <person name="Wang T."/>
            <person name="Zhang X."/>
        </authorList>
    </citation>
    <scope>NUCLEOTIDE SEQUENCE [LARGE SCALE GENOMIC DNA]</scope>
    <source>
        <strain evidence="20 21">JCM 19897</strain>
    </source>
</reference>